<name>A0ABW5TVJ5_9SPHI</name>
<evidence type="ECO:0000313" key="1">
    <source>
        <dbReference type="EMBL" id="MFD2733285.1"/>
    </source>
</evidence>
<protein>
    <recommendedName>
        <fullName evidence="3">RiboL-PSP-HEPN domain-containing protein</fullName>
    </recommendedName>
</protein>
<sequence length="219" mass="25610">MKHSFQKRFTSAIDENFETVQPFYDSRLIVMVELTNLRNEILNCLLLGLYQTSIFSTNHFLERLIKVSLIKNHTQGFNYSNAVAYNEKIEESKILFDSLVLAESLKKAKQEGLITESEMTELTSLRRKIRNPYTHAEISKINEGSPKSFKGFMFSFEDVKHKLINKEKLELPEITEINTFSPTFAQLQQEDNSKIIAFNYFKKIYDLMLKMENRLSAKK</sequence>
<reference evidence="2" key="1">
    <citation type="journal article" date="2019" name="Int. J. Syst. Evol. Microbiol.">
        <title>The Global Catalogue of Microorganisms (GCM) 10K type strain sequencing project: providing services to taxonomists for standard genome sequencing and annotation.</title>
        <authorList>
            <consortium name="The Broad Institute Genomics Platform"/>
            <consortium name="The Broad Institute Genome Sequencing Center for Infectious Disease"/>
            <person name="Wu L."/>
            <person name="Ma J."/>
        </authorList>
    </citation>
    <scope>NUCLEOTIDE SEQUENCE [LARGE SCALE GENOMIC DNA]</scope>
    <source>
        <strain evidence="2">KCTC 42456</strain>
    </source>
</reference>
<evidence type="ECO:0008006" key="3">
    <source>
        <dbReference type="Google" id="ProtNLM"/>
    </source>
</evidence>
<dbReference type="EMBL" id="JBHULV010000052">
    <property type="protein sequence ID" value="MFD2733285.1"/>
    <property type="molecule type" value="Genomic_DNA"/>
</dbReference>
<organism evidence="1 2">
    <name type="scientific">Pedobacter alpinus</name>
    <dbReference type="NCBI Taxonomy" id="1590643"/>
    <lineage>
        <taxon>Bacteria</taxon>
        <taxon>Pseudomonadati</taxon>
        <taxon>Bacteroidota</taxon>
        <taxon>Sphingobacteriia</taxon>
        <taxon>Sphingobacteriales</taxon>
        <taxon>Sphingobacteriaceae</taxon>
        <taxon>Pedobacter</taxon>
    </lineage>
</organism>
<gene>
    <name evidence="1" type="ORF">ACFSSE_16360</name>
</gene>
<keyword evidence="2" id="KW-1185">Reference proteome</keyword>
<proteinExistence type="predicted"/>
<dbReference type="RefSeq" id="WP_379046193.1">
    <property type="nucleotide sequence ID" value="NZ_JBHSKW010000058.1"/>
</dbReference>
<dbReference type="Proteomes" id="UP001597546">
    <property type="component" value="Unassembled WGS sequence"/>
</dbReference>
<comment type="caution">
    <text evidence="1">The sequence shown here is derived from an EMBL/GenBank/DDBJ whole genome shotgun (WGS) entry which is preliminary data.</text>
</comment>
<accession>A0ABW5TVJ5</accession>
<evidence type="ECO:0000313" key="2">
    <source>
        <dbReference type="Proteomes" id="UP001597546"/>
    </source>
</evidence>